<dbReference type="EMBL" id="DSRU01000223">
    <property type="protein sequence ID" value="HFM99072.1"/>
    <property type="molecule type" value="Genomic_DNA"/>
</dbReference>
<evidence type="ECO:0000313" key="5">
    <source>
        <dbReference type="EMBL" id="HFM99072.1"/>
    </source>
</evidence>
<dbReference type="PANTHER" id="PTHR46663:SF2">
    <property type="entry name" value="GGDEF DOMAIN-CONTAINING PROTEIN"/>
    <property type="match status" value="1"/>
</dbReference>
<dbReference type="InterPro" id="IPR013656">
    <property type="entry name" value="PAS_4"/>
</dbReference>
<dbReference type="PROSITE" id="PS51257">
    <property type="entry name" value="PROKAR_LIPOPROTEIN"/>
    <property type="match status" value="1"/>
</dbReference>
<proteinExistence type="predicted"/>
<evidence type="ECO:0000259" key="3">
    <source>
        <dbReference type="PROSITE" id="PS50113"/>
    </source>
</evidence>
<dbReference type="SMART" id="SM01080">
    <property type="entry name" value="CHASE2"/>
    <property type="match status" value="1"/>
</dbReference>
<feature type="transmembrane region" description="Helical" evidence="1">
    <location>
        <begin position="353"/>
        <end position="376"/>
    </location>
</feature>
<feature type="domain" description="GGDEF" evidence="4">
    <location>
        <begin position="584"/>
        <end position="717"/>
    </location>
</feature>
<feature type="transmembrane region" description="Helical" evidence="1">
    <location>
        <begin position="329"/>
        <end position="346"/>
    </location>
</feature>
<accession>A0A7C3PE73</accession>
<dbReference type="Pfam" id="PF05226">
    <property type="entry name" value="CHASE2"/>
    <property type="match status" value="1"/>
</dbReference>
<dbReference type="SUPFAM" id="SSF55785">
    <property type="entry name" value="PYP-like sensor domain (PAS domain)"/>
    <property type="match status" value="1"/>
</dbReference>
<dbReference type="CDD" id="cd01949">
    <property type="entry name" value="GGDEF"/>
    <property type="match status" value="1"/>
</dbReference>
<dbReference type="InterPro" id="IPR035965">
    <property type="entry name" value="PAS-like_dom_sf"/>
</dbReference>
<reference evidence="5" key="1">
    <citation type="journal article" date="2020" name="mSystems">
        <title>Genome- and Community-Level Interaction Insights into Carbon Utilization and Element Cycling Functions of Hydrothermarchaeota in Hydrothermal Sediment.</title>
        <authorList>
            <person name="Zhou Z."/>
            <person name="Liu Y."/>
            <person name="Xu W."/>
            <person name="Pan J."/>
            <person name="Luo Z.H."/>
            <person name="Li M."/>
        </authorList>
    </citation>
    <scope>NUCLEOTIDE SEQUENCE [LARGE SCALE GENOMIC DNA]</scope>
    <source>
        <strain evidence="5">SpSt-418</strain>
    </source>
</reference>
<organism evidence="5">
    <name type="scientific">Oscillatoriales cyanobacterium SpSt-418</name>
    <dbReference type="NCBI Taxonomy" id="2282169"/>
    <lineage>
        <taxon>Bacteria</taxon>
        <taxon>Bacillati</taxon>
        <taxon>Cyanobacteriota</taxon>
        <taxon>Cyanophyceae</taxon>
        <taxon>Oscillatoriophycideae</taxon>
        <taxon>Oscillatoriales</taxon>
    </lineage>
</organism>
<dbReference type="Gene3D" id="3.30.450.20">
    <property type="entry name" value="PAS domain"/>
    <property type="match status" value="1"/>
</dbReference>
<dbReference type="SMART" id="SM00091">
    <property type="entry name" value="PAS"/>
    <property type="match status" value="1"/>
</dbReference>
<dbReference type="Pfam" id="PF00990">
    <property type="entry name" value="GGDEF"/>
    <property type="match status" value="1"/>
</dbReference>
<feature type="domain" description="PAC" evidence="3">
    <location>
        <begin position="480"/>
        <end position="531"/>
    </location>
</feature>
<dbReference type="SUPFAM" id="SSF55073">
    <property type="entry name" value="Nucleotide cyclase"/>
    <property type="match status" value="1"/>
</dbReference>
<dbReference type="PROSITE" id="PS50887">
    <property type="entry name" value="GGDEF"/>
    <property type="match status" value="1"/>
</dbReference>
<gene>
    <name evidence="5" type="ORF">ENR64_15210</name>
</gene>
<evidence type="ECO:0000259" key="2">
    <source>
        <dbReference type="PROSITE" id="PS50112"/>
    </source>
</evidence>
<keyword evidence="1" id="KW-1133">Transmembrane helix</keyword>
<name>A0A7C3PE73_9CYAN</name>
<dbReference type="InterPro" id="IPR000160">
    <property type="entry name" value="GGDEF_dom"/>
</dbReference>
<sequence length="734" mass="82004">MRQTWQGFRFSKRVLLTSAGVSGCIILLRLLGWLEVWELAILDQSFRLRPLEPTDDRIVIVGIQESDLQQLRKFPIPDAVLAELLQKLKSYEPRAIGLDIYRNLPVKPGTEELLSIYRSTPNLIGIQQIQDQRSQGVPPPPILIDRNQVGFNNLVHDPDSKVRRGLLYWEVDGINYEGFALKLALKYLAQEGITPQGTQDTPSQLRLGKAVFPLFRPNDGGYVRADDGGYQFLANLRGPANRFRQVSLADVLANKVPADFFRGRIVLIGSTAESLKDYFLTSYSTSAPGSHELEPISGVELQANFLSQILSSALDDRAMIRVWQDPLEWIWIFGWSWLGAVISWRLRAPVRTGAAILLAIASLGGVVFGAFLVGWWIPLMPAAIGVVTAAIVVIAHIAFLEEELKRSKEFLNGVINTIPDPIYVKDQQHRWIVVNEAFCRFLGRSARDLIEKLDYDTLPLEEATITREQDQLVFETSQELESEASFTVQSGITRQIATKRSLHKDAAGNVFLVGVMRDITERKHMEEELKRTAAELVRSNQQLQQSATQLHYQATHDSLTGLPNRQLFQERLAQALDWASQNEQLVALLFLDLDSFKLVNDTHGHDTGDLLLKAVAQRLTRCLRGSDTVARLGGDEFTVILPAIPSIQDATRVADKILTTLSQPFALQGQIIQTTSSIGVTVYPEHGQDTETLLKASDAAMYQAKQLGKSRFFVYDPGIEIPTTGLSIYARDAS</sequence>
<dbReference type="InterPro" id="IPR000700">
    <property type="entry name" value="PAS-assoc_C"/>
</dbReference>
<dbReference type="NCBIfam" id="TIGR00254">
    <property type="entry name" value="GGDEF"/>
    <property type="match status" value="1"/>
</dbReference>
<dbReference type="PROSITE" id="PS50112">
    <property type="entry name" value="PAS"/>
    <property type="match status" value="1"/>
</dbReference>
<dbReference type="SMART" id="SM00267">
    <property type="entry name" value="GGDEF"/>
    <property type="match status" value="1"/>
</dbReference>
<comment type="caution">
    <text evidence="5">The sequence shown here is derived from an EMBL/GenBank/DDBJ whole genome shotgun (WGS) entry which is preliminary data.</text>
</comment>
<dbReference type="PANTHER" id="PTHR46663">
    <property type="entry name" value="DIGUANYLATE CYCLASE DGCT-RELATED"/>
    <property type="match status" value="1"/>
</dbReference>
<dbReference type="PROSITE" id="PS50113">
    <property type="entry name" value="PAC"/>
    <property type="match status" value="1"/>
</dbReference>
<dbReference type="CDD" id="cd00130">
    <property type="entry name" value="PAS"/>
    <property type="match status" value="1"/>
</dbReference>
<dbReference type="FunFam" id="3.30.70.270:FF:000001">
    <property type="entry name" value="Diguanylate cyclase domain protein"/>
    <property type="match status" value="1"/>
</dbReference>
<dbReference type="InterPro" id="IPR043128">
    <property type="entry name" value="Rev_trsase/Diguanyl_cyclase"/>
</dbReference>
<dbReference type="NCBIfam" id="TIGR00229">
    <property type="entry name" value="sensory_box"/>
    <property type="match status" value="1"/>
</dbReference>
<dbReference type="InterPro" id="IPR052163">
    <property type="entry name" value="DGC-Regulatory_Protein"/>
</dbReference>
<dbReference type="InterPro" id="IPR000014">
    <property type="entry name" value="PAS"/>
</dbReference>
<feature type="domain" description="PAS" evidence="2">
    <location>
        <begin position="407"/>
        <end position="477"/>
    </location>
</feature>
<feature type="transmembrane region" description="Helical" evidence="1">
    <location>
        <begin position="382"/>
        <end position="400"/>
    </location>
</feature>
<dbReference type="InterPro" id="IPR029787">
    <property type="entry name" value="Nucleotide_cyclase"/>
</dbReference>
<dbReference type="InterPro" id="IPR007890">
    <property type="entry name" value="CHASE2"/>
</dbReference>
<dbReference type="Pfam" id="PF08448">
    <property type="entry name" value="PAS_4"/>
    <property type="match status" value="1"/>
</dbReference>
<dbReference type="Gene3D" id="3.30.70.270">
    <property type="match status" value="1"/>
</dbReference>
<evidence type="ECO:0000259" key="4">
    <source>
        <dbReference type="PROSITE" id="PS50887"/>
    </source>
</evidence>
<keyword evidence="1" id="KW-0472">Membrane</keyword>
<evidence type="ECO:0000256" key="1">
    <source>
        <dbReference type="SAM" id="Phobius"/>
    </source>
</evidence>
<keyword evidence="1" id="KW-0812">Transmembrane</keyword>
<protein>
    <submittedName>
        <fullName evidence="5">CHASE2 domain-containing protein</fullName>
    </submittedName>
</protein>
<dbReference type="AlphaFoldDB" id="A0A7C3PE73"/>